<comment type="subcellular location">
    <subcellularLocation>
        <location evidence="1">Membrane</location>
        <topology evidence="1">Multi-pass membrane protein</topology>
    </subcellularLocation>
</comment>
<comment type="similarity">
    <text evidence="2">Belongs to the major facilitator superfamily. TCR/Tet family.</text>
</comment>
<dbReference type="AlphaFoldDB" id="A0A7H8QQT1"/>
<dbReference type="RefSeq" id="XP_035342498.1">
    <property type="nucleotide sequence ID" value="XM_035486605.1"/>
</dbReference>
<dbReference type="PANTHER" id="PTHR23501">
    <property type="entry name" value="MAJOR FACILITATOR SUPERFAMILY"/>
    <property type="match status" value="1"/>
</dbReference>
<evidence type="ECO:0000256" key="5">
    <source>
        <dbReference type="ARBA" id="ARBA00023136"/>
    </source>
</evidence>
<dbReference type="Proteomes" id="UP000509510">
    <property type="component" value="Chromosome II"/>
</dbReference>
<evidence type="ECO:0000256" key="2">
    <source>
        <dbReference type="ARBA" id="ARBA00007520"/>
    </source>
</evidence>
<accession>A0A7H8QQT1</accession>
<protein>
    <recommendedName>
        <fullName evidence="8">Major facilitator superfamily (MFS) profile domain-containing protein</fullName>
    </recommendedName>
</protein>
<evidence type="ECO:0000256" key="4">
    <source>
        <dbReference type="ARBA" id="ARBA00022989"/>
    </source>
</evidence>
<feature type="transmembrane region" description="Helical" evidence="7">
    <location>
        <begin position="58"/>
        <end position="83"/>
    </location>
</feature>
<dbReference type="SUPFAM" id="SSF103473">
    <property type="entry name" value="MFS general substrate transporter"/>
    <property type="match status" value="1"/>
</dbReference>
<feature type="transmembrane region" description="Helical" evidence="7">
    <location>
        <begin position="386"/>
        <end position="405"/>
    </location>
</feature>
<evidence type="ECO:0000256" key="3">
    <source>
        <dbReference type="ARBA" id="ARBA00022692"/>
    </source>
</evidence>
<name>A0A7H8QQT1_TALRU</name>
<feature type="transmembrane region" description="Helical" evidence="7">
    <location>
        <begin position="212"/>
        <end position="233"/>
    </location>
</feature>
<feature type="transmembrane region" description="Helical" evidence="7">
    <location>
        <begin position="284"/>
        <end position="303"/>
    </location>
</feature>
<feature type="region of interest" description="Disordered" evidence="6">
    <location>
        <begin position="1"/>
        <end position="40"/>
    </location>
</feature>
<dbReference type="InterPro" id="IPR036259">
    <property type="entry name" value="MFS_trans_sf"/>
</dbReference>
<feature type="transmembrane region" description="Helical" evidence="7">
    <location>
        <begin position="154"/>
        <end position="174"/>
    </location>
</feature>
<proteinExistence type="inferred from homology"/>
<dbReference type="GO" id="GO:0022857">
    <property type="term" value="F:transmembrane transporter activity"/>
    <property type="evidence" value="ECO:0007669"/>
    <property type="project" value="InterPro"/>
</dbReference>
<dbReference type="PANTHER" id="PTHR23501:SF193">
    <property type="entry name" value="MULTIDRUG TRANSPORTER, PUTATIVE (AFU_ORTHOLOGUE AFUA_8G00940)-RELATED"/>
    <property type="match status" value="1"/>
</dbReference>
<feature type="transmembrane region" description="Helical" evidence="7">
    <location>
        <begin position="253"/>
        <end position="272"/>
    </location>
</feature>
<keyword evidence="5 7" id="KW-0472">Membrane</keyword>
<organism evidence="9 10">
    <name type="scientific">Talaromyces rugulosus</name>
    <name type="common">Penicillium rugulosum</name>
    <dbReference type="NCBI Taxonomy" id="121627"/>
    <lineage>
        <taxon>Eukaryota</taxon>
        <taxon>Fungi</taxon>
        <taxon>Dikarya</taxon>
        <taxon>Ascomycota</taxon>
        <taxon>Pezizomycotina</taxon>
        <taxon>Eurotiomycetes</taxon>
        <taxon>Eurotiomycetidae</taxon>
        <taxon>Eurotiales</taxon>
        <taxon>Trichocomaceae</taxon>
        <taxon>Talaromyces</taxon>
        <taxon>Talaromyces sect. Islandici</taxon>
    </lineage>
</organism>
<evidence type="ECO:0000256" key="6">
    <source>
        <dbReference type="SAM" id="MobiDB-lite"/>
    </source>
</evidence>
<evidence type="ECO:0000313" key="9">
    <source>
        <dbReference type="EMBL" id="QKX56320.1"/>
    </source>
</evidence>
<dbReference type="CDD" id="cd17502">
    <property type="entry name" value="MFS_Azr1_MDR_like"/>
    <property type="match status" value="1"/>
</dbReference>
<dbReference type="GO" id="GO:0005886">
    <property type="term" value="C:plasma membrane"/>
    <property type="evidence" value="ECO:0007669"/>
    <property type="project" value="TreeGrafter"/>
</dbReference>
<feature type="transmembrane region" description="Helical" evidence="7">
    <location>
        <begin position="360"/>
        <end position="380"/>
    </location>
</feature>
<dbReference type="InterPro" id="IPR011701">
    <property type="entry name" value="MFS"/>
</dbReference>
<evidence type="ECO:0000259" key="8">
    <source>
        <dbReference type="PROSITE" id="PS50850"/>
    </source>
</evidence>
<keyword evidence="4 7" id="KW-1133">Transmembrane helix</keyword>
<dbReference type="PROSITE" id="PS50850">
    <property type="entry name" value="MFS"/>
    <property type="match status" value="1"/>
</dbReference>
<evidence type="ECO:0000313" key="10">
    <source>
        <dbReference type="Proteomes" id="UP000509510"/>
    </source>
</evidence>
<feature type="domain" description="Major facilitator superfamily (MFS) profile" evidence="8">
    <location>
        <begin position="61"/>
        <end position="548"/>
    </location>
</feature>
<feature type="transmembrane region" description="Helical" evidence="7">
    <location>
        <begin position="323"/>
        <end position="348"/>
    </location>
</feature>
<dbReference type="Gene3D" id="1.20.1250.20">
    <property type="entry name" value="MFS general substrate transporter like domains"/>
    <property type="match status" value="2"/>
</dbReference>
<feature type="transmembrane region" description="Helical" evidence="7">
    <location>
        <begin position="180"/>
        <end position="200"/>
    </location>
</feature>
<reference evidence="10" key="1">
    <citation type="submission" date="2020-06" db="EMBL/GenBank/DDBJ databases">
        <title>A chromosome-scale genome assembly of Talaromyces rugulosus W13939.</title>
        <authorList>
            <person name="Wang B."/>
            <person name="Guo L."/>
            <person name="Ye K."/>
            <person name="Wang L."/>
        </authorList>
    </citation>
    <scope>NUCLEOTIDE SEQUENCE [LARGE SCALE GENOMIC DNA]</scope>
    <source>
        <strain evidence="10">W13939</strain>
    </source>
</reference>
<dbReference type="InterPro" id="IPR020846">
    <property type="entry name" value="MFS_dom"/>
</dbReference>
<dbReference type="PRINTS" id="PR01036">
    <property type="entry name" value="TCRTETB"/>
</dbReference>
<evidence type="ECO:0000256" key="7">
    <source>
        <dbReference type="SAM" id="Phobius"/>
    </source>
</evidence>
<dbReference type="GeneID" id="55990926"/>
<dbReference type="KEGG" id="trg:TRUGW13939_03421"/>
<keyword evidence="10" id="KW-1185">Reference proteome</keyword>
<gene>
    <name evidence="9" type="ORF">TRUGW13939_03421</name>
</gene>
<feature type="transmembrane region" description="Helical" evidence="7">
    <location>
        <begin position="515"/>
        <end position="543"/>
    </location>
</feature>
<sequence>MEKSVAETASPVPNDRPHPMSEAVASQEPENTQSDIHNPANLDLVDDRDVQYETGIRLATIISSVTLTAFLITLDGSIIATAIPKITSQFHFLFRKLGDCLQSTSSALQPVTGKLYAHFSLKYTYITFLALFEFGSLICGVATSSNMLIIGRAIAGMGSSGVGNGALTILSASIPLEKRALYFSITASVGQMGVVLGPLIGGALTEYTTWRWCFYINLPIGGLAIASLVWVAVPNTSSEGPKQMNFTSLFHELDITGCLLFSPTMVMFLLAIEWGGSTYPWNSAVIIGLFCGAAGNLALFLIWEHKKGESAMIPFQMVKKRAVYSAGLCVFFLYANNLMTSYYLSIYFQGVRGKTPTLSGVYMLPGIISLMVSGITAGLTVTRVGYYLPLAVIGTVLTAVGSGLISTFTQYTKTGTWIGYQIIGGLGRGLSMQMPLVAVQNNLPASQIAVSMAFLSFSQNFGGSLFLSFAETAFGIGLGNALPRYAPGVPVDKISSIGVSGIRSMLPQSDVEGVIMAYAIAVQQVFYIVAATATVAFIFSWGLGWKSVKKARNTSPEA</sequence>
<evidence type="ECO:0000256" key="1">
    <source>
        <dbReference type="ARBA" id="ARBA00004141"/>
    </source>
</evidence>
<dbReference type="Pfam" id="PF07690">
    <property type="entry name" value="MFS_1"/>
    <property type="match status" value="1"/>
</dbReference>
<keyword evidence="3 7" id="KW-0812">Transmembrane</keyword>
<feature type="transmembrane region" description="Helical" evidence="7">
    <location>
        <begin position="123"/>
        <end position="142"/>
    </location>
</feature>
<dbReference type="OrthoDB" id="4222343at2759"/>
<dbReference type="EMBL" id="CP055899">
    <property type="protein sequence ID" value="QKX56320.1"/>
    <property type="molecule type" value="Genomic_DNA"/>
</dbReference>